<accession>A0A164X706</accession>
<sequence>MTVSAFLALPVELVFLVIHGLSLKDLLNIAQTCCRFRTIAQTSRQFWYGAPDLEILPLPTGHTALDTIPPERIILLALRAVSWDDAIEKDEPLIPKRWFPYRDATDNRAPGNLALLPGNSWYTEILLNGTPTILIKRAEDGWSAVRCEIKLEPDSVDISCLTAIALGNGFVNLLFVCSPSNKQKASFSVEIIKLYFADEELGPKAPSIVERKKIMVPWKPSALFANDAMLIAYGFRACTLLVLNLVTNCGRILEVDEESKRGITLSVTISPSISVIKEASKALLKPYLLEQSLSFRPVYTVFGLPQDLFDTSSHAYCGCRLSEPMWTTQRLDDIIQIAPSDSTSPMSSEVLGTAIRLTRFAYVSRKTEGRGLVFHYGNIYLHKGELFAFKTHEDDQNFSVIQRPLNHGASNIFSGFEPIPCHDHEIYLNDPRRSCLRRICFQIPRDIPGRVQVRVTGTNVSHGRLFMLVFKEDVEDSLVDYVVQY</sequence>
<dbReference type="Pfam" id="PF12937">
    <property type="entry name" value="F-box-like"/>
    <property type="match status" value="1"/>
</dbReference>
<gene>
    <name evidence="3" type="ORF">SISNIDRAFT_494496</name>
</gene>
<evidence type="ECO:0000313" key="3">
    <source>
        <dbReference type="EMBL" id="KZS95695.1"/>
    </source>
</evidence>
<organism evidence="3 4">
    <name type="scientific">Sistotremastrum niveocremeum HHB9708</name>
    <dbReference type="NCBI Taxonomy" id="1314777"/>
    <lineage>
        <taxon>Eukaryota</taxon>
        <taxon>Fungi</taxon>
        <taxon>Dikarya</taxon>
        <taxon>Basidiomycota</taxon>
        <taxon>Agaricomycotina</taxon>
        <taxon>Agaricomycetes</taxon>
        <taxon>Sistotremastrales</taxon>
        <taxon>Sistotremastraceae</taxon>
        <taxon>Sertulicium</taxon>
        <taxon>Sertulicium niveocremeum</taxon>
    </lineage>
</organism>
<evidence type="ECO:0000313" key="4">
    <source>
        <dbReference type="Proteomes" id="UP000076722"/>
    </source>
</evidence>
<protein>
    <recommendedName>
        <fullName evidence="2">F-box domain-containing protein</fullName>
    </recommendedName>
</protein>
<dbReference type="AlphaFoldDB" id="A0A164X706"/>
<name>A0A164X706_9AGAM</name>
<dbReference type="SUPFAM" id="SSF81383">
    <property type="entry name" value="F-box domain"/>
    <property type="match status" value="1"/>
</dbReference>
<evidence type="ECO:0000256" key="1">
    <source>
        <dbReference type="SAM" id="SignalP"/>
    </source>
</evidence>
<keyword evidence="4" id="KW-1185">Reference proteome</keyword>
<dbReference type="OrthoDB" id="3018431at2759"/>
<keyword evidence="1" id="KW-0732">Signal</keyword>
<dbReference type="EMBL" id="KV419401">
    <property type="protein sequence ID" value="KZS95695.1"/>
    <property type="molecule type" value="Genomic_DNA"/>
</dbReference>
<dbReference type="InterPro" id="IPR036047">
    <property type="entry name" value="F-box-like_dom_sf"/>
</dbReference>
<proteinExistence type="predicted"/>
<feature type="signal peptide" evidence="1">
    <location>
        <begin position="1"/>
        <end position="20"/>
    </location>
</feature>
<evidence type="ECO:0000259" key="2">
    <source>
        <dbReference type="PROSITE" id="PS50181"/>
    </source>
</evidence>
<dbReference type="InterPro" id="IPR001810">
    <property type="entry name" value="F-box_dom"/>
</dbReference>
<dbReference type="PROSITE" id="PS50181">
    <property type="entry name" value="FBOX"/>
    <property type="match status" value="1"/>
</dbReference>
<feature type="domain" description="F-box" evidence="2">
    <location>
        <begin position="3"/>
        <end position="50"/>
    </location>
</feature>
<dbReference type="Gene3D" id="1.20.1280.50">
    <property type="match status" value="1"/>
</dbReference>
<reference evidence="3 4" key="1">
    <citation type="journal article" date="2016" name="Mol. Biol. Evol.">
        <title>Comparative Genomics of Early-Diverging Mushroom-Forming Fungi Provides Insights into the Origins of Lignocellulose Decay Capabilities.</title>
        <authorList>
            <person name="Nagy L.G."/>
            <person name="Riley R."/>
            <person name="Tritt A."/>
            <person name="Adam C."/>
            <person name="Daum C."/>
            <person name="Floudas D."/>
            <person name="Sun H."/>
            <person name="Yadav J.S."/>
            <person name="Pangilinan J."/>
            <person name="Larsson K.H."/>
            <person name="Matsuura K."/>
            <person name="Barry K."/>
            <person name="Labutti K."/>
            <person name="Kuo R."/>
            <person name="Ohm R.A."/>
            <person name="Bhattacharya S.S."/>
            <person name="Shirouzu T."/>
            <person name="Yoshinaga Y."/>
            <person name="Martin F.M."/>
            <person name="Grigoriev I.V."/>
            <person name="Hibbett D.S."/>
        </authorList>
    </citation>
    <scope>NUCLEOTIDE SEQUENCE [LARGE SCALE GENOMIC DNA]</scope>
    <source>
        <strain evidence="3 4">HHB9708</strain>
    </source>
</reference>
<feature type="chain" id="PRO_5007854298" description="F-box domain-containing protein" evidence="1">
    <location>
        <begin position="21"/>
        <end position="485"/>
    </location>
</feature>
<dbReference type="Proteomes" id="UP000076722">
    <property type="component" value="Unassembled WGS sequence"/>
</dbReference>